<dbReference type="SUPFAM" id="SSF52777">
    <property type="entry name" value="CoA-dependent acyltransferases"/>
    <property type="match status" value="1"/>
</dbReference>
<dbReference type="InterPro" id="IPR036625">
    <property type="entry name" value="E3-bd_dom_sf"/>
</dbReference>
<keyword evidence="4 6" id="KW-0450">Lipoyl</keyword>
<dbReference type="OrthoDB" id="9805770at2"/>
<dbReference type="InterPro" id="IPR000089">
    <property type="entry name" value="Biotin_lipoyl"/>
</dbReference>
<comment type="caution">
    <text evidence="10">The sequence shown here is derived from an EMBL/GenBank/DDBJ whole genome shotgun (WGS) entry which is preliminary data.</text>
</comment>
<dbReference type="EMBL" id="QGTW01000001">
    <property type="protein sequence ID" value="PWW32281.1"/>
    <property type="molecule type" value="Genomic_DNA"/>
</dbReference>
<dbReference type="GO" id="GO:0005737">
    <property type="term" value="C:cytoplasm"/>
    <property type="evidence" value="ECO:0007669"/>
    <property type="project" value="TreeGrafter"/>
</dbReference>
<keyword evidence="5 6" id="KW-0012">Acyltransferase</keyword>
<dbReference type="EC" id="2.3.1.-" evidence="6"/>
<dbReference type="RefSeq" id="WP_110063231.1">
    <property type="nucleotide sequence ID" value="NZ_QGTW01000001.1"/>
</dbReference>
<dbReference type="SUPFAM" id="SSF51230">
    <property type="entry name" value="Single hybrid motif"/>
    <property type="match status" value="1"/>
</dbReference>
<dbReference type="Pfam" id="PF02817">
    <property type="entry name" value="E3_binding"/>
    <property type="match status" value="1"/>
</dbReference>
<evidence type="ECO:0000256" key="4">
    <source>
        <dbReference type="ARBA" id="ARBA00022823"/>
    </source>
</evidence>
<accession>A0A2V3A7X6</accession>
<gene>
    <name evidence="10" type="ORF">DFO73_101544</name>
</gene>
<evidence type="ECO:0000313" key="10">
    <source>
        <dbReference type="EMBL" id="PWW32281.1"/>
    </source>
</evidence>
<dbReference type="GO" id="GO:0031405">
    <property type="term" value="F:lipoic acid binding"/>
    <property type="evidence" value="ECO:0007669"/>
    <property type="project" value="TreeGrafter"/>
</dbReference>
<feature type="region of interest" description="Disordered" evidence="7">
    <location>
        <begin position="89"/>
        <end position="117"/>
    </location>
</feature>
<dbReference type="FunFam" id="3.30.559.10:FF:000040">
    <property type="entry name" value="Dihydrolipoamide acetyltransferase component of pyruvate dehydrogenase complex"/>
    <property type="match status" value="1"/>
</dbReference>
<reference evidence="10 11" key="1">
    <citation type="submission" date="2018-05" db="EMBL/GenBank/DDBJ databases">
        <title>Freshwater and sediment microbial communities from various areas in North America, analyzing microbe dynamics in response to fracking.</title>
        <authorList>
            <person name="Lamendella R."/>
        </authorList>
    </citation>
    <scope>NUCLEOTIDE SEQUENCE [LARGE SCALE GENOMIC DNA]</scope>
    <source>
        <strain evidence="10 11">15_TX</strain>
    </source>
</reference>
<dbReference type="Pfam" id="PF00198">
    <property type="entry name" value="2-oxoacid_dh"/>
    <property type="match status" value="1"/>
</dbReference>
<evidence type="ECO:0000259" key="9">
    <source>
        <dbReference type="PROSITE" id="PS51826"/>
    </source>
</evidence>
<dbReference type="GO" id="GO:0016407">
    <property type="term" value="F:acetyltransferase activity"/>
    <property type="evidence" value="ECO:0007669"/>
    <property type="project" value="TreeGrafter"/>
</dbReference>
<dbReference type="Pfam" id="PF00364">
    <property type="entry name" value="Biotin_lipoyl"/>
    <property type="match status" value="1"/>
</dbReference>
<dbReference type="Gene3D" id="2.40.50.100">
    <property type="match status" value="1"/>
</dbReference>
<dbReference type="InterPro" id="IPR001078">
    <property type="entry name" value="2-oxoacid_DH_actylTfrase"/>
</dbReference>
<sequence length="409" mass="44201">MSVEVVMPKLGMAMKEGTVSVWNKQVGDQVGKGEPIASVSSEKIEIDVESPAEGTLLEIAVPEGEGVPPGAVICYIGNPGEKIAPVSASVQTQEPKADAESQVKETPEKSKQVKTGGDRVKISPVARKMAEAGGINISEIQGTGPGGRITKEDVQEALKQSRVHKAEEKQMDKPALESAEQAQEMKVSGIRKVIAGRMHDSLQQTAQLTMNMKVDVTELIALQKQTAETVQNRYENKLTVTDFIARAVVLSLQQHPQMNSAYINETIHLFKHVHLGMAVAIDKGLVVPVIRHSEKCSLVELSSSIKTLAQKARVGQLSSEEMEGSTFTISNLGSYGIEHFTPILNPPESGILGVGAVYDTPVFKGEKIEKRNILPLSLTFDHRVLDGAPAAAFLQTVKQFLEEPVTMLL</sequence>
<dbReference type="InterPro" id="IPR023213">
    <property type="entry name" value="CAT-like_dom_sf"/>
</dbReference>
<keyword evidence="10" id="KW-0670">Pyruvate</keyword>
<dbReference type="CDD" id="cd06849">
    <property type="entry name" value="lipoyl_domain"/>
    <property type="match status" value="1"/>
</dbReference>
<dbReference type="SUPFAM" id="SSF47005">
    <property type="entry name" value="Peripheral subunit-binding domain of 2-oxo acid dehydrogenase complex"/>
    <property type="match status" value="1"/>
</dbReference>
<keyword evidence="3 6" id="KW-0808">Transferase</keyword>
<name>A0A2V3A7X6_9BACI</name>
<dbReference type="PANTHER" id="PTHR43178">
    <property type="entry name" value="DIHYDROLIPOAMIDE ACETYLTRANSFERASE COMPONENT OF PYRUVATE DEHYDROGENASE COMPLEX"/>
    <property type="match status" value="1"/>
</dbReference>
<comment type="cofactor">
    <cofactor evidence="1 6">
        <name>(R)-lipoate</name>
        <dbReference type="ChEBI" id="CHEBI:83088"/>
    </cofactor>
</comment>
<feature type="compositionally biased region" description="Basic and acidic residues" evidence="7">
    <location>
        <begin position="95"/>
        <end position="117"/>
    </location>
</feature>
<dbReference type="PROSITE" id="PS50968">
    <property type="entry name" value="BIOTINYL_LIPOYL"/>
    <property type="match status" value="1"/>
</dbReference>
<evidence type="ECO:0000256" key="7">
    <source>
        <dbReference type="SAM" id="MobiDB-lite"/>
    </source>
</evidence>
<feature type="domain" description="Peripheral subunit-binding (PSBD)" evidence="9">
    <location>
        <begin position="121"/>
        <end position="158"/>
    </location>
</feature>
<evidence type="ECO:0000256" key="6">
    <source>
        <dbReference type="RuleBase" id="RU003423"/>
    </source>
</evidence>
<dbReference type="Gene3D" id="3.30.559.10">
    <property type="entry name" value="Chloramphenicol acetyltransferase-like domain"/>
    <property type="match status" value="1"/>
</dbReference>
<comment type="similarity">
    <text evidence="2 6">Belongs to the 2-oxoacid dehydrogenase family.</text>
</comment>
<protein>
    <recommendedName>
        <fullName evidence="6">Dihydrolipoamide acetyltransferase component of pyruvate dehydrogenase complex</fullName>
        <ecNumber evidence="6">2.3.1.-</ecNumber>
    </recommendedName>
</protein>
<dbReference type="InterPro" id="IPR011053">
    <property type="entry name" value="Single_hybrid_motif"/>
</dbReference>
<evidence type="ECO:0000256" key="5">
    <source>
        <dbReference type="ARBA" id="ARBA00023315"/>
    </source>
</evidence>
<evidence type="ECO:0000256" key="2">
    <source>
        <dbReference type="ARBA" id="ARBA00007317"/>
    </source>
</evidence>
<dbReference type="Proteomes" id="UP000247150">
    <property type="component" value="Unassembled WGS sequence"/>
</dbReference>
<proteinExistence type="inferred from homology"/>
<dbReference type="PROSITE" id="PS51826">
    <property type="entry name" value="PSBD"/>
    <property type="match status" value="1"/>
</dbReference>
<evidence type="ECO:0000256" key="3">
    <source>
        <dbReference type="ARBA" id="ARBA00022679"/>
    </source>
</evidence>
<organism evidence="10 11">
    <name type="scientific">Cytobacillus oceanisediminis</name>
    <dbReference type="NCBI Taxonomy" id="665099"/>
    <lineage>
        <taxon>Bacteria</taxon>
        <taxon>Bacillati</taxon>
        <taxon>Bacillota</taxon>
        <taxon>Bacilli</taxon>
        <taxon>Bacillales</taxon>
        <taxon>Bacillaceae</taxon>
        <taxon>Cytobacillus</taxon>
    </lineage>
</organism>
<evidence type="ECO:0000259" key="8">
    <source>
        <dbReference type="PROSITE" id="PS50968"/>
    </source>
</evidence>
<dbReference type="InterPro" id="IPR050743">
    <property type="entry name" value="2-oxoacid_DH_E2_comp"/>
</dbReference>
<dbReference type="Gene3D" id="4.10.320.10">
    <property type="entry name" value="E3-binding domain"/>
    <property type="match status" value="1"/>
</dbReference>
<dbReference type="InterPro" id="IPR004167">
    <property type="entry name" value="PSBD"/>
</dbReference>
<feature type="domain" description="Lipoyl-binding" evidence="8">
    <location>
        <begin position="2"/>
        <end position="77"/>
    </location>
</feature>
<evidence type="ECO:0000313" key="11">
    <source>
        <dbReference type="Proteomes" id="UP000247150"/>
    </source>
</evidence>
<dbReference type="AlphaFoldDB" id="A0A2V3A7X6"/>
<dbReference type="PANTHER" id="PTHR43178:SF5">
    <property type="entry name" value="LIPOAMIDE ACYLTRANSFERASE COMPONENT OF BRANCHED-CHAIN ALPHA-KETO ACID DEHYDROGENASE COMPLEX, MITOCHONDRIAL"/>
    <property type="match status" value="1"/>
</dbReference>
<evidence type="ECO:0000256" key="1">
    <source>
        <dbReference type="ARBA" id="ARBA00001938"/>
    </source>
</evidence>